<dbReference type="PANTHER" id="PTHR36151:SF3">
    <property type="entry name" value="ER-BOUND OXYGENASE MPAB_MPAB'_RUBBER OXYGENASE CATALYTIC DOMAIN-CONTAINING PROTEIN"/>
    <property type="match status" value="1"/>
</dbReference>
<reference evidence="2 3" key="1">
    <citation type="submission" date="2019-06" db="EMBL/GenBank/DDBJ databases">
        <title>Sequencing the genomes of 1000 actinobacteria strains.</title>
        <authorList>
            <person name="Klenk H.-P."/>
        </authorList>
    </citation>
    <scope>NUCLEOTIDE SEQUENCE [LARGE SCALE GENOMIC DNA]</scope>
    <source>
        <strain evidence="2 3">DSM 45671</strain>
    </source>
</reference>
<dbReference type="Pfam" id="PF09995">
    <property type="entry name" value="MPAB_Lcp_cat"/>
    <property type="match status" value="1"/>
</dbReference>
<dbReference type="AlphaFoldDB" id="A0A561SLQ4"/>
<sequence length="306" mass="33540">MLDGPAVGTLPPRTAGSAVTVRRTRPDDGLFGPASVTWRVHLEPVLWVGGFRALLLQSLHPRVIRATYQNSALFDPRRAMSRFQRTVEFVGVRTYGSSADVERAAARVRRLHAALRGHDPDTGETFRIDEPPYLLWVHCAEIDSYTDIALRAGVIDEGEAEQYLAESVRAARVVGLRDAPASRAEMREYLRRTRPVLRLTDEARIAVGGIFAPRGQAPTATKVAVPALATLAMATLPRWARRMYGLPGIPTTDLGATITLRALRLATSLLPDAPAPPDIERARRLVRDRPRKRLALATGSKVGQPG</sequence>
<protein>
    <submittedName>
        <fullName evidence="2">Uncharacterized protein (DUF2236 family)</fullName>
    </submittedName>
</protein>
<comment type="caution">
    <text evidence="2">The sequence shown here is derived from an EMBL/GenBank/DDBJ whole genome shotgun (WGS) entry which is preliminary data.</text>
</comment>
<dbReference type="EMBL" id="VIWU01000001">
    <property type="protein sequence ID" value="TWF75756.1"/>
    <property type="molecule type" value="Genomic_DNA"/>
</dbReference>
<evidence type="ECO:0000313" key="3">
    <source>
        <dbReference type="Proteomes" id="UP000321261"/>
    </source>
</evidence>
<dbReference type="GO" id="GO:0016491">
    <property type="term" value="F:oxidoreductase activity"/>
    <property type="evidence" value="ECO:0007669"/>
    <property type="project" value="InterPro"/>
</dbReference>
<dbReference type="Proteomes" id="UP000321261">
    <property type="component" value="Unassembled WGS sequence"/>
</dbReference>
<evidence type="ECO:0000259" key="1">
    <source>
        <dbReference type="Pfam" id="PF09995"/>
    </source>
</evidence>
<evidence type="ECO:0000313" key="2">
    <source>
        <dbReference type="EMBL" id="TWF75756.1"/>
    </source>
</evidence>
<feature type="domain" description="ER-bound oxygenase mpaB/mpaB'/Rubber oxygenase catalytic" evidence="1">
    <location>
        <begin position="38"/>
        <end position="263"/>
    </location>
</feature>
<organism evidence="2 3">
    <name type="scientific">Pseudonocardia hierapolitana</name>
    <dbReference type="NCBI Taxonomy" id="1128676"/>
    <lineage>
        <taxon>Bacteria</taxon>
        <taxon>Bacillati</taxon>
        <taxon>Actinomycetota</taxon>
        <taxon>Actinomycetes</taxon>
        <taxon>Pseudonocardiales</taxon>
        <taxon>Pseudonocardiaceae</taxon>
        <taxon>Pseudonocardia</taxon>
    </lineage>
</organism>
<dbReference type="InterPro" id="IPR018713">
    <property type="entry name" value="MPAB/Lcp_cat_dom"/>
</dbReference>
<keyword evidence="3" id="KW-1185">Reference proteome</keyword>
<gene>
    <name evidence="2" type="ORF">FHX44_111641</name>
</gene>
<dbReference type="PANTHER" id="PTHR36151">
    <property type="entry name" value="BLR2777 PROTEIN"/>
    <property type="match status" value="1"/>
</dbReference>
<proteinExistence type="predicted"/>
<name>A0A561SLQ4_9PSEU</name>
<accession>A0A561SLQ4</accession>